<dbReference type="InterPro" id="IPR034291">
    <property type="entry name" value="TMP_synthase"/>
</dbReference>
<feature type="domain" description="Thiamine phosphate synthase/TenI" evidence="12">
    <location>
        <begin position="9"/>
        <end position="191"/>
    </location>
</feature>
<organism evidence="13 14">
    <name type="scientific">Cephaloticoccus capnophilus</name>
    <dbReference type="NCBI Taxonomy" id="1548208"/>
    <lineage>
        <taxon>Bacteria</taxon>
        <taxon>Pseudomonadati</taxon>
        <taxon>Verrucomicrobiota</taxon>
        <taxon>Opitutia</taxon>
        <taxon>Opitutales</taxon>
        <taxon>Opitutaceae</taxon>
        <taxon>Cephaloticoccus</taxon>
    </lineage>
</organism>
<feature type="binding site" evidence="9">
    <location>
        <position position="92"/>
    </location>
    <ligand>
        <name>Mg(2+)</name>
        <dbReference type="ChEBI" id="CHEBI:18420"/>
    </ligand>
</feature>
<dbReference type="STRING" id="1548208.AXK12_05665"/>
<proteinExistence type="inferred from homology"/>
<evidence type="ECO:0000256" key="6">
    <source>
        <dbReference type="ARBA" id="ARBA00047334"/>
    </source>
</evidence>
<feature type="binding site" evidence="9">
    <location>
        <position position="73"/>
    </location>
    <ligand>
        <name>Mg(2+)</name>
        <dbReference type="ChEBI" id="CHEBI:18420"/>
    </ligand>
</feature>
<dbReference type="InterPro" id="IPR022998">
    <property type="entry name" value="ThiamineP_synth_TenI"/>
</dbReference>
<gene>
    <name evidence="9" type="primary">thiE</name>
    <name evidence="13" type="ORF">AXK12_05665</name>
</gene>
<feature type="binding site" evidence="9">
    <location>
        <position position="168"/>
    </location>
    <ligand>
        <name>2-[(2R,5Z)-2-carboxy-4-methylthiazol-5(2H)-ylidene]ethyl phosphate</name>
        <dbReference type="ChEBI" id="CHEBI:62899"/>
    </ligand>
</feature>
<dbReference type="AlphaFoldDB" id="A0A139SKW9"/>
<dbReference type="CDD" id="cd00564">
    <property type="entry name" value="TMP_TenI"/>
    <property type="match status" value="1"/>
</dbReference>
<evidence type="ECO:0000256" key="2">
    <source>
        <dbReference type="ARBA" id="ARBA00022679"/>
    </source>
</evidence>
<evidence type="ECO:0000256" key="5">
    <source>
        <dbReference type="ARBA" id="ARBA00022977"/>
    </source>
</evidence>
<dbReference type="UniPathway" id="UPA00060">
    <property type="reaction ID" value="UER00141"/>
</dbReference>
<evidence type="ECO:0000256" key="1">
    <source>
        <dbReference type="ARBA" id="ARBA00005165"/>
    </source>
</evidence>
<dbReference type="GO" id="GO:0005737">
    <property type="term" value="C:cytoplasm"/>
    <property type="evidence" value="ECO:0007669"/>
    <property type="project" value="TreeGrafter"/>
</dbReference>
<keyword evidence="3 9" id="KW-0479">Metal-binding</keyword>
<comment type="cofactor">
    <cofactor evidence="9">
        <name>Mg(2+)</name>
        <dbReference type="ChEBI" id="CHEBI:18420"/>
    </cofactor>
    <text evidence="9">Binds 1 Mg(2+) ion per subunit.</text>
</comment>
<evidence type="ECO:0000313" key="14">
    <source>
        <dbReference type="Proteomes" id="UP000071392"/>
    </source>
</evidence>
<dbReference type="InterPro" id="IPR036206">
    <property type="entry name" value="ThiamineP_synth_sf"/>
</dbReference>
<keyword evidence="4 9" id="KW-0460">Magnesium</keyword>
<feature type="binding site" evidence="9">
    <location>
        <begin position="188"/>
        <end position="189"/>
    </location>
    <ligand>
        <name>2-[(2R,5Z)-2-carboxy-4-methylthiazol-5(2H)-ylidene]ethyl phosphate</name>
        <dbReference type="ChEBI" id="CHEBI:62899"/>
    </ligand>
</feature>
<reference evidence="13 14" key="1">
    <citation type="submission" date="2016-02" db="EMBL/GenBank/DDBJ databases">
        <authorList>
            <person name="Wen L."/>
            <person name="He K."/>
            <person name="Yang H."/>
        </authorList>
    </citation>
    <scope>NUCLEOTIDE SEQUENCE [LARGE SCALE GENOMIC DNA]</scope>
    <source>
        <strain evidence="13 14">CV41</strain>
    </source>
</reference>
<dbReference type="PANTHER" id="PTHR20857:SF15">
    <property type="entry name" value="THIAMINE-PHOSPHATE SYNTHASE"/>
    <property type="match status" value="1"/>
</dbReference>
<evidence type="ECO:0000313" key="13">
    <source>
        <dbReference type="EMBL" id="KXU35192.1"/>
    </source>
</evidence>
<comment type="caution">
    <text evidence="13">The sequence shown here is derived from an EMBL/GenBank/DDBJ whole genome shotgun (WGS) entry which is preliminary data.</text>
</comment>
<dbReference type="HAMAP" id="MF_00097">
    <property type="entry name" value="TMP_synthase"/>
    <property type="match status" value="1"/>
</dbReference>
<comment type="pathway">
    <text evidence="1 9 11">Cofactor biosynthesis; thiamine diphosphate biosynthesis; thiamine phosphate from 4-amino-2-methyl-5-diphosphomethylpyrimidine and 4-methyl-5-(2-phosphoethyl)-thiazole: step 1/1.</text>
</comment>
<name>A0A139SKW9_9BACT</name>
<dbReference type="GO" id="GO:0004789">
    <property type="term" value="F:thiamine-phosphate diphosphorylase activity"/>
    <property type="evidence" value="ECO:0007669"/>
    <property type="project" value="UniProtKB-UniRule"/>
</dbReference>
<dbReference type="EMBL" id="LSZP01000044">
    <property type="protein sequence ID" value="KXU35192.1"/>
    <property type="molecule type" value="Genomic_DNA"/>
</dbReference>
<comment type="function">
    <text evidence="9">Condenses 4-methyl-5-(beta-hydroxyethyl)thiazole monophosphate (THZ-P) and 2-methyl-4-amino-5-hydroxymethyl pyrimidine pyrophosphate (HMP-PP) to form thiamine monophosphate (TMP).</text>
</comment>
<dbReference type="GO" id="GO:0009228">
    <property type="term" value="P:thiamine biosynthetic process"/>
    <property type="evidence" value="ECO:0007669"/>
    <property type="project" value="UniProtKB-KW"/>
</dbReference>
<feature type="binding site" evidence="9">
    <location>
        <position position="111"/>
    </location>
    <ligand>
        <name>4-amino-2-methyl-5-(diphosphooxymethyl)pyrimidine</name>
        <dbReference type="ChEBI" id="CHEBI:57841"/>
    </ligand>
</feature>
<keyword evidence="2 9" id="KW-0808">Transferase</keyword>
<dbReference type="Proteomes" id="UP000071392">
    <property type="component" value="Unassembled WGS sequence"/>
</dbReference>
<dbReference type="PANTHER" id="PTHR20857">
    <property type="entry name" value="THIAMINE-PHOSPHATE PYROPHOSPHORYLASE"/>
    <property type="match status" value="1"/>
</dbReference>
<dbReference type="RefSeq" id="WP_068712132.1">
    <property type="nucleotide sequence ID" value="NZ_LSZP01000044.1"/>
</dbReference>
<evidence type="ECO:0000256" key="3">
    <source>
        <dbReference type="ARBA" id="ARBA00022723"/>
    </source>
</evidence>
<comment type="catalytic activity">
    <reaction evidence="6 9 10">
        <text>4-methyl-5-(2-phosphooxyethyl)-thiazole + 4-amino-2-methyl-5-(diphosphooxymethyl)pyrimidine + H(+) = thiamine phosphate + diphosphate</text>
        <dbReference type="Rhea" id="RHEA:22328"/>
        <dbReference type="ChEBI" id="CHEBI:15378"/>
        <dbReference type="ChEBI" id="CHEBI:33019"/>
        <dbReference type="ChEBI" id="CHEBI:37575"/>
        <dbReference type="ChEBI" id="CHEBI:57841"/>
        <dbReference type="ChEBI" id="CHEBI:58296"/>
        <dbReference type="EC" id="2.5.1.3"/>
    </reaction>
</comment>
<dbReference type="Gene3D" id="3.20.20.70">
    <property type="entry name" value="Aldolase class I"/>
    <property type="match status" value="1"/>
</dbReference>
<feature type="binding site" evidence="9">
    <location>
        <begin position="40"/>
        <end position="44"/>
    </location>
    <ligand>
        <name>4-amino-2-methyl-5-(diphosphooxymethyl)pyrimidine</name>
        <dbReference type="ChEBI" id="CHEBI:57841"/>
    </ligand>
</feature>
<comment type="similarity">
    <text evidence="9 10">Belongs to the thiamine-phosphate synthase family.</text>
</comment>
<dbReference type="OrthoDB" id="9812206at2"/>
<feature type="binding site" evidence="9">
    <location>
        <position position="140"/>
    </location>
    <ligand>
        <name>4-amino-2-methyl-5-(diphosphooxymethyl)pyrimidine</name>
        <dbReference type="ChEBI" id="CHEBI:57841"/>
    </ligand>
</feature>
<evidence type="ECO:0000256" key="4">
    <source>
        <dbReference type="ARBA" id="ARBA00022842"/>
    </source>
</evidence>
<dbReference type="Pfam" id="PF02581">
    <property type="entry name" value="TMP-TENI"/>
    <property type="match status" value="1"/>
</dbReference>
<dbReference type="EC" id="2.5.1.3" evidence="9"/>
<accession>A0A139SKW9</accession>
<dbReference type="InterPro" id="IPR013785">
    <property type="entry name" value="Aldolase_TIM"/>
</dbReference>
<evidence type="ECO:0000256" key="11">
    <source>
        <dbReference type="RuleBase" id="RU004253"/>
    </source>
</evidence>
<sequence length="219" mass="22424">MRPSFDLSFYLVLDPALCGGYEATVRTALAAVAGGATMVQLRDKEASTSRMVETAQRLKAALAGSAALLIINDDVEAAIAAKADGLHIGQQDMPVAEARRRIGERMILGLSVETAERAAAIDPVRVDYAGIGPVFATPTKPDHQPPLGLDGLARLAALSPVPSVAIGGLKAIHAPAVFAAGAQGIAVVSAICSTPDPGAAAEIITQAIQRGKNLASQRS</sequence>
<dbReference type="GO" id="GO:0009229">
    <property type="term" value="P:thiamine diphosphate biosynthetic process"/>
    <property type="evidence" value="ECO:0007669"/>
    <property type="project" value="UniProtKB-UniRule"/>
</dbReference>
<evidence type="ECO:0000256" key="7">
    <source>
        <dbReference type="ARBA" id="ARBA00047851"/>
    </source>
</evidence>
<evidence type="ECO:0000256" key="8">
    <source>
        <dbReference type="ARBA" id="ARBA00047883"/>
    </source>
</evidence>
<dbReference type="SUPFAM" id="SSF51391">
    <property type="entry name" value="Thiamin phosphate synthase"/>
    <property type="match status" value="1"/>
</dbReference>
<keyword evidence="5 9" id="KW-0784">Thiamine biosynthesis</keyword>
<evidence type="ECO:0000256" key="10">
    <source>
        <dbReference type="RuleBase" id="RU003826"/>
    </source>
</evidence>
<comment type="catalytic activity">
    <reaction evidence="7 9 10">
        <text>2-(2-carboxy-4-methylthiazol-5-yl)ethyl phosphate + 4-amino-2-methyl-5-(diphosphooxymethyl)pyrimidine + 2 H(+) = thiamine phosphate + CO2 + diphosphate</text>
        <dbReference type="Rhea" id="RHEA:47848"/>
        <dbReference type="ChEBI" id="CHEBI:15378"/>
        <dbReference type="ChEBI" id="CHEBI:16526"/>
        <dbReference type="ChEBI" id="CHEBI:33019"/>
        <dbReference type="ChEBI" id="CHEBI:37575"/>
        <dbReference type="ChEBI" id="CHEBI:57841"/>
        <dbReference type="ChEBI" id="CHEBI:62890"/>
        <dbReference type="EC" id="2.5.1.3"/>
    </reaction>
</comment>
<comment type="catalytic activity">
    <reaction evidence="8 9 10">
        <text>2-[(2R,5Z)-2-carboxy-4-methylthiazol-5(2H)-ylidene]ethyl phosphate + 4-amino-2-methyl-5-(diphosphooxymethyl)pyrimidine + 2 H(+) = thiamine phosphate + CO2 + diphosphate</text>
        <dbReference type="Rhea" id="RHEA:47844"/>
        <dbReference type="ChEBI" id="CHEBI:15378"/>
        <dbReference type="ChEBI" id="CHEBI:16526"/>
        <dbReference type="ChEBI" id="CHEBI:33019"/>
        <dbReference type="ChEBI" id="CHEBI:37575"/>
        <dbReference type="ChEBI" id="CHEBI:57841"/>
        <dbReference type="ChEBI" id="CHEBI:62899"/>
        <dbReference type="EC" id="2.5.1.3"/>
    </reaction>
</comment>
<feature type="binding site" evidence="9">
    <location>
        <begin position="137"/>
        <end position="139"/>
    </location>
    <ligand>
        <name>2-[(2R,5Z)-2-carboxy-4-methylthiazol-5(2H)-ylidene]ethyl phosphate</name>
        <dbReference type="ChEBI" id="CHEBI:62899"/>
    </ligand>
</feature>
<evidence type="ECO:0000259" key="12">
    <source>
        <dbReference type="Pfam" id="PF02581"/>
    </source>
</evidence>
<dbReference type="GO" id="GO:0000287">
    <property type="term" value="F:magnesium ion binding"/>
    <property type="evidence" value="ECO:0007669"/>
    <property type="project" value="UniProtKB-UniRule"/>
</dbReference>
<dbReference type="NCBIfam" id="TIGR00693">
    <property type="entry name" value="thiE"/>
    <property type="match status" value="1"/>
</dbReference>
<evidence type="ECO:0000256" key="9">
    <source>
        <dbReference type="HAMAP-Rule" id="MF_00097"/>
    </source>
</evidence>
<feature type="binding site" evidence="9">
    <location>
        <position position="72"/>
    </location>
    <ligand>
        <name>4-amino-2-methyl-5-(diphosphooxymethyl)pyrimidine</name>
        <dbReference type="ChEBI" id="CHEBI:57841"/>
    </ligand>
</feature>
<protein>
    <recommendedName>
        <fullName evidence="9">Thiamine-phosphate synthase</fullName>
        <shortName evidence="9">TP synthase</shortName>
        <shortName evidence="9">TPS</shortName>
        <ecNumber evidence="9">2.5.1.3</ecNumber>
    </recommendedName>
    <alternativeName>
        <fullName evidence="9">Thiamine-phosphate pyrophosphorylase</fullName>
        <shortName evidence="9">TMP pyrophosphorylase</shortName>
        <shortName evidence="9">TMP-PPase</shortName>
    </alternativeName>
</protein>
<keyword evidence="14" id="KW-1185">Reference proteome</keyword>